<keyword evidence="3 4" id="KW-0732">Signal</keyword>
<dbReference type="EMBL" id="AQHV01000003">
    <property type="protein sequence ID" value="KKB59108.1"/>
    <property type="molecule type" value="Genomic_DNA"/>
</dbReference>
<evidence type="ECO:0000256" key="2">
    <source>
        <dbReference type="ARBA" id="ARBA00022525"/>
    </source>
</evidence>
<dbReference type="GO" id="GO:0005576">
    <property type="term" value="C:extracellular region"/>
    <property type="evidence" value="ECO:0007669"/>
    <property type="project" value="UniProtKB-SubCell"/>
</dbReference>
<name>A0A0F5JMV8_9BACT</name>
<dbReference type="InterPro" id="IPR013780">
    <property type="entry name" value="Glyco_hydro_b"/>
</dbReference>
<dbReference type="InterPro" id="IPR049169">
    <property type="entry name" value="Glyco_hydro_120_ins"/>
</dbReference>
<dbReference type="STRING" id="927665.HMPREF1535_00667"/>
<evidence type="ECO:0000259" key="6">
    <source>
        <dbReference type="Pfam" id="PF13229"/>
    </source>
</evidence>
<dbReference type="GO" id="GO:0016837">
    <property type="term" value="F:carbon-oxygen lyase activity, acting on polysaccharides"/>
    <property type="evidence" value="ECO:0007669"/>
    <property type="project" value="TreeGrafter"/>
</dbReference>
<dbReference type="InterPro" id="IPR039448">
    <property type="entry name" value="Beta_helix"/>
</dbReference>
<dbReference type="Pfam" id="PF13229">
    <property type="entry name" value="Beta_helix"/>
    <property type="match status" value="1"/>
</dbReference>
<sequence>MKRKQLFITLFLACCVAIQAKEYHVSIKGNDANEGTEKAPFRTIGKAAEYAFPGDIITVHAGTYREWVNPPRGGESDDKRIVYRAAPGEKVEIKGSERITNWTKEKNGVWKVTIPNTFFGDYNPYIDLIYGDWFEGMGREHHTGEVFLNNKSLYEKETLDKVLTPVPNEKSKDKEGSTYTWYCENDGVNTTIWANFHTYDPNKELVEISTRPTCFYPEKPGIDYLTIQGFHISQAATQWGAPTAEQIGMIATHWNKGWIIENNIISNSKCSGITLGKERKTGHNVWLNDTSLDGSLHYIEVTFNTIRNGWNKENIGSHIVRNNEISHCEQTGICGSMGAAFSLIENNHIHDIWVKRQFTGAEIGGIKFHAAVDTRIIHNRIHNAGRALWLDWMTQGTRVSGNLFYDNDMEDLFLEVNHGSFLVDNNIFASRRSILEQSQGGAYVHNLIAGDIYRYVEHGRYTPYFLPHSTEVAGLSIIPGGDDRYINNLFATVLPENEKDSKRKYGLADYNKTVYPMMVDGNVYYNGALPFEGEKNKVVLPDFKPDVKVEETADGVYLSLSVQGLDGLQTSRVTTGRLGKAKLPRQAYEQPDGSPIDIATDYLGNARGNQPKPGPLESIKDGAIRIKVW</sequence>
<dbReference type="InterPro" id="IPR011459">
    <property type="entry name" value="DUF1565"/>
</dbReference>
<comment type="caution">
    <text evidence="8">The sequence shown here is derived from an EMBL/GenBank/DDBJ whole genome shotgun (WGS) entry which is preliminary data.</text>
</comment>
<dbReference type="RefSeq" id="WP_046145285.1">
    <property type="nucleotide sequence ID" value="NZ_KQ033912.1"/>
</dbReference>
<dbReference type="PANTHER" id="PTHR40088:SF2">
    <property type="entry name" value="SECRETED SUGAR HYDROLASE"/>
    <property type="match status" value="1"/>
</dbReference>
<dbReference type="HOGENOM" id="CLU_014875_0_0_10"/>
<keyword evidence="2" id="KW-0964">Secreted</keyword>
<proteinExistence type="predicted"/>
<evidence type="ECO:0000313" key="8">
    <source>
        <dbReference type="EMBL" id="KKB59108.1"/>
    </source>
</evidence>
<dbReference type="Pfam" id="PF07602">
    <property type="entry name" value="DUF1565"/>
    <property type="match status" value="1"/>
</dbReference>
<dbReference type="InterPro" id="IPR011050">
    <property type="entry name" value="Pectin_lyase_fold/virulence"/>
</dbReference>
<dbReference type="PANTHER" id="PTHR40088">
    <property type="entry name" value="PECTATE LYASE (EUROFUNG)"/>
    <property type="match status" value="1"/>
</dbReference>
<comment type="subcellular location">
    <subcellularLocation>
        <location evidence="1">Secreted</location>
    </subcellularLocation>
</comment>
<dbReference type="AlphaFoldDB" id="A0A0F5JMV8"/>
<evidence type="ECO:0000259" key="5">
    <source>
        <dbReference type="Pfam" id="PF07602"/>
    </source>
</evidence>
<feature type="domain" description="Glycoside hydrolase 120 insertion" evidence="7">
    <location>
        <begin position="99"/>
        <end position="208"/>
    </location>
</feature>
<gene>
    <name evidence="8" type="ORF">HMPREF1535_00667</name>
</gene>
<evidence type="ECO:0000256" key="3">
    <source>
        <dbReference type="ARBA" id="ARBA00022729"/>
    </source>
</evidence>
<evidence type="ECO:0000256" key="4">
    <source>
        <dbReference type="SAM" id="SignalP"/>
    </source>
</evidence>
<dbReference type="InterPro" id="IPR052052">
    <property type="entry name" value="Polysaccharide_Lyase_9"/>
</dbReference>
<dbReference type="Proteomes" id="UP000033047">
    <property type="component" value="Unassembled WGS sequence"/>
</dbReference>
<evidence type="ECO:0000259" key="7">
    <source>
        <dbReference type="Pfam" id="PF21258"/>
    </source>
</evidence>
<dbReference type="PATRIC" id="fig|927665.4.peg.675"/>
<protein>
    <recommendedName>
        <fullName evidence="10">Right handed beta helix domain-containing protein</fullName>
    </recommendedName>
</protein>
<dbReference type="InterPro" id="IPR012334">
    <property type="entry name" value="Pectin_lyas_fold"/>
</dbReference>
<dbReference type="Gene3D" id="2.60.40.1180">
    <property type="entry name" value="Golgi alpha-mannosidase II"/>
    <property type="match status" value="1"/>
</dbReference>
<dbReference type="SUPFAM" id="SSF51126">
    <property type="entry name" value="Pectin lyase-like"/>
    <property type="match status" value="1"/>
</dbReference>
<accession>A0A0F5JMV8</accession>
<evidence type="ECO:0008006" key="10">
    <source>
        <dbReference type="Google" id="ProtNLM"/>
    </source>
</evidence>
<evidence type="ECO:0000313" key="9">
    <source>
        <dbReference type="Proteomes" id="UP000033047"/>
    </source>
</evidence>
<feature type="chain" id="PRO_5002489762" description="Right handed beta helix domain-containing protein" evidence="4">
    <location>
        <begin position="21"/>
        <end position="629"/>
    </location>
</feature>
<feature type="domain" description="Right handed beta helix" evidence="6">
    <location>
        <begin position="280"/>
        <end position="436"/>
    </location>
</feature>
<feature type="domain" description="DUF1565" evidence="5">
    <location>
        <begin position="27"/>
        <end position="66"/>
    </location>
</feature>
<dbReference type="Pfam" id="PF21258">
    <property type="entry name" value="Glyco_hydro_120_ins"/>
    <property type="match status" value="1"/>
</dbReference>
<reference evidence="8 9" key="1">
    <citation type="submission" date="2013-04" db="EMBL/GenBank/DDBJ databases">
        <title>The Genome Sequence of Parabacteroides goldsteinii DSM 19448.</title>
        <authorList>
            <consortium name="The Broad Institute Genomics Platform"/>
            <person name="Earl A."/>
            <person name="Ward D."/>
            <person name="Feldgarden M."/>
            <person name="Gevers D."/>
            <person name="Martens E."/>
            <person name="Sakamoto M."/>
            <person name="Benno Y."/>
            <person name="Song Y."/>
            <person name="Liu C."/>
            <person name="Lee J."/>
            <person name="Bolanos M."/>
            <person name="Vaisanen M.L."/>
            <person name="Finegold S.M."/>
            <person name="Walker B."/>
            <person name="Young S."/>
            <person name="Zeng Q."/>
            <person name="Gargeya S."/>
            <person name="Fitzgerald M."/>
            <person name="Haas B."/>
            <person name="Abouelleil A."/>
            <person name="Allen A.W."/>
            <person name="Alvarado L."/>
            <person name="Arachchi H.M."/>
            <person name="Berlin A.M."/>
            <person name="Chapman S.B."/>
            <person name="Gainer-Dewar J."/>
            <person name="Goldberg J."/>
            <person name="Griggs A."/>
            <person name="Gujja S."/>
            <person name="Hansen M."/>
            <person name="Howarth C."/>
            <person name="Imamovic A."/>
            <person name="Ireland A."/>
            <person name="Larimer J."/>
            <person name="McCowan C."/>
            <person name="Murphy C."/>
            <person name="Pearson M."/>
            <person name="Poon T.W."/>
            <person name="Priest M."/>
            <person name="Roberts A."/>
            <person name="Saif S."/>
            <person name="Shea T."/>
            <person name="Sisk P."/>
            <person name="Sykes S."/>
            <person name="Wortman J."/>
            <person name="Nusbaum C."/>
            <person name="Birren B."/>
        </authorList>
    </citation>
    <scope>NUCLEOTIDE SEQUENCE [LARGE SCALE GENOMIC DNA]</scope>
    <source>
        <strain evidence="8 9">DSM 19448</strain>
    </source>
</reference>
<feature type="signal peptide" evidence="4">
    <location>
        <begin position="1"/>
        <end position="20"/>
    </location>
</feature>
<organism evidence="8 9">
    <name type="scientific">Parabacteroides goldsteinii DSM 19448 = WAL 12034</name>
    <dbReference type="NCBI Taxonomy" id="927665"/>
    <lineage>
        <taxon>Bacteria</taxon>
        <taxon>Pseudomonadati</taxon>
        <taxon>Bacteroidota</taxon>
        <taxon>Bacteroidia</taxon>
        <taxon>Bacteroidales</taxon>
        <taxon>Tannerellaceae</taxon>
        <taxon>Parabacteroides</taxon>
    </lineage>
</organism>
<evidence type="ECO:0000256" key="1">
    <source>
        <dbReference type="ARBA" id="ARBA00004613"/>
    </source>
</evidence>
<dbReference type="Gene3D" id="2.160.20.10">
    <property type="entry name" value="Single-stranded right-handed beta-helix, Pectin lyase-like"/>
    <property type="match status" value="1"/>
</dbReference>